<evidence type="ECO:0000256" key="5">
    <source>
        <dbReference type="ARBA" id="ARBA00022801"/>
    </source>
</evidence>
<comment type="function">
    <text evidence="12">Structural peptide 1 is a small peptide derived from pre-VP2 C-terminus. It destabilizes and perforates cell membranes, suggesting a role during entry.</text>
</comment>
<feature type="region of interest" description="Disordered" evidence="13">
    <location>
        <begin position="926"/>
        <end position="986"/>
    </location>
</feature>
<comment type="function">
    <text evidence="12">Structural peptide 3 is a small peptide derived from pre-VP2 C-terminus. It is not essential for the virus viability, but viral growth is affected when missing.</text>
</comment>
<feature type="compositionally biased region" description="Low complexity" evidence="13">
    <location>
        <begin position="973"/>
        <end position="986"/>
    </location>
</feature>
<protein>
    <recommendedName>
        <fullName evidence="12">Structural polyprotein</fullName>
        <shortName evidence="12">PP</shortName>
    </recommendedName>
    <component>
        <recommendedName>
            <fullName evidence="12">Precursor of VP2</fullName>
            <shortName evidence="12">Pre-VP2</shortName>
        </recommendedName>
    </component>
    <component>
        <recommendedName>
            <fullName evidence="12">Capsid protein VP2</fullName>
        </recommendedName>
    </component>
    <component>
        <recommendedName>
            <fullName evidence="12">Structural peptide 1</fullName>
            <shortName evidence="12">p1</shortName>
        </recommendedName>
        <alternativeName>
            <fullName evidence="12">pep46</fullName>
        </alternativeName>
    </component>
    <component>
        <recommendedName>
            <fullName evidence="12">Structural peptide 2</fullName>
            <shortName evidence="12">p2</shortName>
        </recommendedName>
        <alternativeName>
            <fullName evidence="12">pep7a</fullName>
        </alternativeName>
    </component>
    <component>
        <recommendedName>
            <fullName evidence="12">Structural peptide 3</fullName>
            <shortName evidence="12">p3</shortName>
        </recommendedName>
        <alternativeName>
            <fullName evidence="12">pep7b</fullName>
        </alternativeName>
    </component>
    <component>
        <recommendedName>
            <fullName evidence="12">Protease VP4</fullName>
            <ecNumber evidence="12">3.4.21.-</ecNumber>
        </recommendedName>
        <alternativeName>
            <fullName evidence="12">Non-structural protein VP4</fullName>
            <shortName evidence="12">NS</shortName>
        </alternativeName>
    </component>
    <component>
        <recommendedName>
            <fullName evidence="12">Capsid protein VP3</fullName>
        </recommendedName>
    </component>
</protein>
<dbReference type="InterPro" id="IPR029053">
    <property type="entry name" value="Viral_coat"/>
</dbReference>
<evidence type="ECO:0000256" key="8">
    <source>
        <dbReference type="ARBA" id="ARBA00023200"/>
    </source>
</evidence>
<dbReference type="InterPro" id="IPR025775">
    <property type="entry name" value="Birna_VP4_Prtase_dom"/>
</dbReference>
<keyword evidence="7 12" id="KW-0946">Virion</keyword>
<name>A0AA96HCZ7_9VIRU</name>
<keyword evidence="3 11" id="KW-0645">Protease</keyword>
<comment type="subcellular location">
    <molecule>Structural peptide 2</molecule>
    <subcellularLocation>
        <location evidence="12">Virion</location>
    </subcellularLocation>
    <subcellularLocation>
        <location evidence="12">Host cytoplasm</location>
    </subcellularLocation>
</comment>
<comment type="function">
    <text evidence="9 12">The precursor of VP2 plays an important role in capsid assembly. First, pre-VP2 and VP2 oligomers assemble to form a procapsid. Then, the pre-VP2 intermediates may be processed into VP2 proteins by proteolytic cleavage mediated by VP4 to obtain the mature virion. The final capsid is composed of pentamers and hexamers but VP2 has a natural tendency to assemble into all-pentameric structures. Therefore pre-VP2 may be required to allow formation of the hexameric structures.</text>
</comment>
<evidence type="ECO:0000256" key="6">
    <source>
        <dbReference type="ARBA" id="ARBA00022825"/>
    </source>
</evidence>
<dbReference type="EC" id="3.4.21.-" evidence="12"/>
<comment type="subunit">
    <molecule>Capsid protein VP3</molecule>
    <text evidence="12">Homodimer. Interacts (via C-terminus) with VP1 in the cytoplasm. Interacts with VP2.</text>
</comment>
<organism evidence="15">
    <name type="scientific">Rocky Mountain birnavirus</name>
    <dbReference type="NCBI Taxonomy" id="3077841"/>
    <lineage>
        <taxon>Viruses</taxon>
        <taxon>Riboviria</taxon>
        <taxon>Orthornavirae</taxon>
        <taxon>Birnaviridae</taxon>
    </lineage>
</organism>
<feature type="active site" evidence="10 11">
    <location>
        <position position="692"/>
    </location>
</feature>
<dbReference type="GO" id="GO:0006508">
    <property type="term" value="P:proteolysis"/>
    <property type="evidence" value="ECO:0007669"/>
    <property type="project" value="UniProtKB-KW"/>
</dbReference>
<dbReference type="SUPFAM" id="SSF88633">
    <property type="entry name" value="Positive stranded ssRNA viruses"/>
    <property type="match status" value="1"/>
</dbReference>
<sequence>MKNNNANNRQSLKTMAMKPIVPYLKSVLLPESGPAAIPDDVVERHILKQETTTYNLQVGASGSGLIVFFPGSPSSRVGAHYIWDAQTARHTFDQWLQTSQELSESYNYSRLISRKMTVQSSTLPAGQYQLNGTVNASTFEGSLSEVEKLDYNSIMSSTANPQDKVSNQLIGDGIVVLNLPTGFDKPYVRLEDDVPKDPASRPGAEMKCAASIWPRKYEMALRADTSITFPATDTFVTLVGGNVDIMTSTDVSGDINLETQNPVQNDCIYTVSLDMLGLDGDATTRDELVLTLEWKGKIPAGETKCTIPIVGQIPSSYIDQPITSAILRIKCEQQMELQNPVTLGGTNAPCVVMTSGNGNLAGTLRPITLVAYEKVAPNSIVTVAGWSNYELIPNPNLLRNMQTTYGKYDPEALNYTKMILSHRDELDLKTVWRKKDYEGRARTILEMVDMSSDLPTNKAWGWRDLIKTIRKIAAPALSAAFPAFAPLVQGVDQAVGAIMGEAAGGRFKTSKARAAGGRFQLRAMGGEDGGDMTYSPWLKLALSDPSAQTVELCVTRGIIIPTVVSSFKDPDKGYGALYLLTDGDYTTDLPEEARDILCFTEGDGCVHGGEGTLDWACDNEYSLLPFAGFSPAGNPMIRLHSAPPISGTSMQLALQLLDEDAVTEGVPRGVFTGEVSTDDYETLIPVLGINLKRRAAHEMGLPLIGPNEGCDIKVSNVEEASYEATHEILPVIQITATSRPQIPLWESTHMASSINGLMDKLWTAAHEEEADDVIKMLEVMIWMDENDIVDEVAAWKDADPDGAKFRRLVAHAPQQKHKGPSQAEAQYLKAVRISEAAILAGSTFATPEWIESNGYAGPSPGQFKYFMTTGNEPEPLDPYTDYVTKPISRPTDFTKIQRVANNIFGNPNQEPAPKEFVDLVTAVYERNGGRGPDADDMAELREEARRIKRKHPTTARSREKPRAGPERGERSGGRSSRFRPSSSGEA</sequence>
<evidence type="ECO:0000256" key="10">
    <source>
        <dbReference type="PIRSR" id="PIRSR602662-1"/>
    </source>
</evidence>
<keyword evidence="6 11" id="KW-0720">Serine protease</keyword>
<dbReference type="EMBL" id="OR427289">
    <property type="protein sequence ID" value="WNN64189.1"/>
    <property type="molecule type" value="Genomic_RNA"/>
</dbReference>
<keyword evidence="2 12" id="KW-0167">Capsid protein</keyword>
<comment type="subcellular location">
    <molecule>Structural peptide 3</molecule>
    <subcellularLocation>
        <location evidence="12">Virion</location>
    </subcellularLocation>
    <subcellularLocation>
        <location evidence="12">Host cytoplasm</location>
    </subcellularLocation>
</comment>
<comment type="subcellular location">
    <subcellularLocation>
        <location evidence="1">Virion</location>
    </subcellularLocation>
</comment>
<feature type="domain" description="Peptidase S50" evidence="14">
    <location>
        <begin position="524"/>
        <end position="745"/>
    </location>
</feature>
<dbReference type="PROSITE" id="PS51548">
    <property type="entry name" value="BIRNAVIRUS_VP4_PRO"/>
    <property type="match status" value="1"/>
</dbReference>
<keyword evidence="5 11" id="KW-0378">Hydrolase</keyword>
<dbReference type="InterPro" id="IPR043049">
    <property type="entry name" value="Birna_VP3_dom2"/>
</dbReference>
<dbReference type="Pfam" id="PF01768">
    <property type="entry name" value="Birna_VP4"/>
    <property type="match status" value="1"/>
</dbReference>
<dbReference type="GO" id="GO:0019028">
    <property type="term" value="C:viral capsid"/>
    <property type="evidence" value="ECO:0007669"/>
    <property type="project" value="UniProtKB-KW"/>
</dbReference>
<evidence type="ECO:0000256" key="13">
    <source>
        <dbReference type="SAM" id="MobiDB-lite"/>
    </source>
</evidence>
<comment type="subcellular location">
    <molecule>Capsid protein VP2</molecule>
    <subcellularLocation>
        <location evidence="12">Virion</location>
    </subcellularLocation>
    <subcellularLocation>
        <location evidence="12">Host cytoplasm</location>
    </subcellularLocation>
</comment>
<dbReference type="Gene3D" id="1.10.8.880">
    <property type="entry name" value="Birnavirus VP3 protein, domain 2"/>
    <property type="match status" value="1"/>
</dbReference>
<comment type="function">
    <text evidence="11 12">Protease VP4 is a serine protease that cleaves the polyprotein into its final products. Pre-VP2 is first partially cleaved, and may be completely processed by VP4 upon capsid maturation.</text>
</comment>
<comment type="function">
    <text evidence="12">Structural peptide 2 is a small peptide derived from pre-VP2 C-terminus. It is not essential for the virus viability, but viral growth is affected when missing.</text>
</comment>
<dbReference type="Gene3D" id="1.10.150.620">
    <property type="entry name" value="Capsid protein VP3, domain 1"/>
    <property type="match status" value="1"/>
</dbReference>
<comment type="function">
    <text evidence="12">Capsid protein VP2 self assembles to form an icosahedral capsid with a T=13 symmetry, about 70 nm in diameter, and consisting of 260 VP2 trimers. The capsid encapsulates the genomic dsRNA. VP2 is also involved in attachment and entry into the host cell.</text>
</comment>
<dbReference type="Pfam" id="PF01767">
    <property type="entry name" value="Birna_VP3"/>
    <property type="match status" value="1"/>
</dbReference>
<dbReference type="InterPro" id="IPR043048">
    <property type="entry name" value="Birna_VP3_dom1"/>
</dbReference>
<dbReference type="InterPro" id="IPR002663">
    <property type="entry name" value="Birna_VP3"/>
</dbReference>
<evidence type="ECO:0000256" key="3">
    <source>
        <dbReference type="ARBA" id="ARBA00022670"/>
    </source>
</evidence>
<evidence type="ECO:0000256" key="4">
    <source>
        <dbReference type="ARBA" id="ARBA00022723"/>
    </source>
</evidence>
<evidence type="ECO:0000256" key="9">
    <source>
        <dbReference type="ARBA" id="ARBA00024831"/>
    </source>
</evidence>
<comment type="subcellular location">
    <molecule>Capsid protein VP3</molecule>
    <subcellularLocation>
        <location evidence="12">Virion</location>
    </subcellularLocation>
    <subcellularLocation>
        <location evidence="12">Host cytoplasm</location>
    </subcellularLocation>
</comment>
<feature type="active site" description="Nucleophile" evidence="10 11">
    <location>
        <position position="649"/>
    </location>
</feature>
<dbReference type="Gene3D" id="6.10.250.1030">
    <property type="match status" value="1"/>
</dbReference>
<proteinExistence type="predicted"/>
<evidence type="ECO:0000256" key="11">
    <source>
        <dbReference type="PROSITE-ProRule" id="PRU00881"/>
    </source>
</evidence>
<dbReference type="Gene3D" id="3.30.230.110">
    <property type="match status" value="1"/>
</dbReference>
<comment type="subcellular location">
    <molecule>Structural peptide 1</molecule>
    <subcellularLocation>
        <location evidence="12">Virion</location>
    </subcellularLocation>
    <subcellularLocation>
        <location evidence="12">Host cytoplasm</location>
    </subcellularLocation>
</comment>
<dbReference type="Gene3D" id="2.60.120.20">
    <property type="match status" value="1"/>
</dbReference>
<dbReference type="GO" id="GO:0030430">
    <property type="term" value="C:host cell cytoplasm"/>
    <property type="evidence" value="ECO:0007669"/>
    <property type="project" value="UniProtKB-SubCell"/>
</dbReference>
<reference evidence="15" key="1">
    <citation type="submission" date="2023-08" db="EMBL/GenBank/DDBJ databases">
        <title>A newly described birnavirus discovered in zebrafish.</title>
        <authorList>
            <person name="Rice M.C."/>
            <person name="Elde N.C."/>
            <person name="Gagnon J.A."/>
            <person name="Balla K.M."/>
        </authorList>
    </citation>
    <scope>NUCLEOTIDE SEQUENCE</scope>
    <source>
        <strain evidence="15">RMBV/2020/Utah/USA</strain>
    </source>
</reference>
<evidence type="ECO:0000313" key="15">
    <source>
        <dbReference type="EMBL" id="WNN64189.1"/>
    </source>
</evidence>
<dbReference type="Pfam" id="PF01766">
    <property type="entry name" value="Birna_VP2"/>
    <property type="match status" value="1"/>
</dbReference>
<dbReference type="Gene3D" id="2.60.120.660">
    <property type="entry name" value="icosahedral virus"/>
    <property type="match status" value="1"/>
</dbReference>
<evidence type="ECO:0000256" key="7">
    <source>
        <dbReference type="ARBA" id="ARBA00022844"/>
    </source>
</evidence>
<dbReference type="InterPro" id="IPR002662">
    <property type="entry name" value="Birna_VP2"/>
</dbReference>
<feature type="compositionally biased region" description="Basic and acidic residues" evidence="13">
    <location>
        <begin position="956"/>
        <end position="972"/>
    </location>
</feature>
<dbReference type="GO" id="GO:0005198">
    <property type="term" value="F:structural molecule activity"/>
    <property type="evidence" value="ECO:0007669"/>
    <property type="project" value="InterPro"/>
</dbReference>
<comment type="function">
    <text evidence="12">Capsid protein VP3 plays a key role in virion assembly by providing a scaffold for the capsid made of VP2. May self-assemble to form a T=4-like icosahedral inner-capsid composed of at least 180 trimers. Plays a role in genomic RNA packaging by recruiting VP1 into the capsid and interacting with the dsRNA genome segments to form a ribonucleoprotein complex. Additionally, the interaction of the VP3 C-terminal tail with VP1 removes the inherent structural blockade of the polymerase active site. Thus, VP3 can also function as a transcriptional activator.</text>
</comment>
<dbReference type="GO" id="GO:0008236">
    <property type="term" value="F:serine-type peptidase activity"/>
    <property type="evidence" value="ECO:0007669"/>
    <property type="project" value="UniProtKB-UniRule"/>
</dbReference>
<evidence type="ECO:0000256" key="2">
    <source>
        <dbReference type="ARBA" id="ARBA00022561"/>
    </source>
</evidence>
<keyword evidence="4 12" id="KW-0479">Metal-binding</keyword>
<comment type="subunit">
    <molecule>Capsid protein VP2</molecule>
    <text evidence="12">Homotrimer. A central divalent metal stabilizes the VP2 trimer.</text>
</comment>
<keyword evidence="8 12" id="KW-1035">Host cytoplasm</keyword>
<evidence type="ECO:0000259" key="14">
    <source>
        <dbReference type="PROSITE" id="PS51548"/>
    </source>
</evidence>
<dbReference type="GO" id="GO:0046872">
    <property type="term" value="F:metal ion binding"/>
    <property type="evidence" value="ECO:0007669"/>
    <property type="project" value="UniProtKB-KW"/>
</dbReference>
<evidence type="ECO:0000256" key="1">
    <source>
        <dbReference type="ARBA" id="ARBA00004328"/>
    </source>
</evidence>
<evidence type="ECO:0000256" key="12">
    <source>
        <dbReference type="RuleBase" id="RU363030"/>
    </source>
</evidence>
<accession>A0AA96HCZ7</accession>